<dbReference type="Pfam" id="PF12848">
    <property type="entry name" value="ABC_tran_Xtn"/>
    <property type="match status" value="1"/>
</dbReference>
<keyword evidence="2 4" id="KW-0067">ATP-binding</keyword>
<evidence type="ECO:0000256" key="2">
    <source>
        <dbReference type="ARBA" id="ARBA00022840"/>
    </source>
</evidence>
<dbReference type="EMBL" id="BIFQ01000001">
    <property type="protein sequence ID" value="GCE03812.1"/>
    <property type="molecule type" value="Genomic_DNA"/>
</dbReference>
<dbReference type="OrthoDB" id="9801441at2"/>
<keyword evidence="1" id="KW-0547">Nucleotide-binding</keyword>
<dbReference type="PANTHER" id="PTHR42855">
    <property type="entry name" value="ABC TRANSPORTER ATP-BINDING SUBUNIT"/>
    <property type="match status" value="1"/>
</dbReference>
<feature type="domain" description="ABC transporter" evidence="3">
    <location>
        <begin position="337"/>
        <end position="547"/>
    </location>
</feature>
<dbReference type="NCBIfam" id="NF000355">
    <property type="entry name" value="ribo_prot_ABC_F"/>
    <property type="match status" value="1"/>
</dbReference>
<dbReference type="FunFam" id="3.40.50.300:FF:000011">
    <property type="entry name" value="Putative ABC transporter ATP-binding component"/>
    <property type="match status" value="1"/>
</dbReference>
<dbReference type="PANTHER" id="PTHR42855:SF2">
    <property type="entry name" value="DRUG RESISTANCE ABC TRANSPORTER,ATP-BINDING PROTEIN"/>
    <property type="match status" value="1"/>
</dbReference>
<feature type="domain" description="ABC transporter" evidence="3">
    <location>
        <begin position="4"/>
        <end position="264"/>
    </location>
</feature>
<dbReference type="AlphaFoldDB" id="A0A401ZAF0"/>
<dbReference type="SUPFAM" id="SSF52540">
    <property type="entry name" value="P-loop containing nucleoside triphosphate hydrolases"/>
    <property type="match status" value="2"/>
</dbReference>
<keyword evidence="5" id="KW-1185">Reference proteome</keyword>
<dbReference type="InterPro" id="IPR003593">
    <property type="entry name" value="AAA+_ATPase"/>
</dbReference>
<protein>
    <submittedName>
        <fullName evidence="4">ABC transporter ATP-binding protein</fullName>
    </submittedName>
</protein>
<dbReference type="CDD" id="cd03221">
    <property type="entry name" value="ABCF_EF-3"/>
    <property type="match status" value="2"/>
</dbReference>
<dbReference type="InterPro" id="IPR051309">
    <property type="entry name" value="ABCF_ATPase"/>
</dbReference>
<evidence type="ECO:0000313" key="4">
    <source>
        <dbReference type="EMBL" id="GCE03812.1"/>
    </source>
</evidence>
<dbReference type="InterPro" id="IPR032781">
    <property type="entry name" value="ABC_tran_Xtn"/>
</dbReference>
<dbReference type="GO" id="GO:0005524">
    <property type="term" value="F:ATP binding"/>
    <property type="evidence" value="ECO:0007669"/>
    <property type="project" value="UniProtKB-KW"/>
</dbReference>
<organism evidence="4 5">
    <name type="scientific">Dictyobacter aurantiacus</name>
    <dbReference type="NCBI Taxonomy" id="1936993"/>
    <lineage>
        <taxon>Bacteria</taxon>
        <taxon>Bacillati</taxon>
        <taxon>Chloroflexota</taxon>
        <taxon>Ktedonobacteria</taxon>
        <taxon>Ktedonobacterales</taxon>
        <taxon>Dictyobacteraceae</taxon>
        <taxon>Dictyobacter</taxon>
    </lineage>
</organism>
<dbReference type="Gene3D" id="3.40.50.300">
    <property type="entry name" value="P-loop containing nucleotide triphosphate hydrolases"/>
    <property type="match status" value="2"/>
</dbReference>
<gene>
    <name evidence="4" type="ORF">KDAU_11410</name>
</gene>
<dbReference type="Pfam" id="PF00005">
    <property type="entry name" value="ABC_tran"/>
    <property type="match status" value="2"/>
</dbReference>
<reference evidence="5" key="1">
    <citation type="submission" date="2018-12" db="EMBL/GenBank/DDBJ databases">
        <title>Tengunoibacter tsumagoiensis gen. nov., sp. nov., Dictyobacter kobayashii sp. nov., D. alpinus sp. nov., and D. joshuensis sp. nov. and description of Dictyobacteraceae fam. nov. within the order Ktedonobacterales isolated from Tengu-no-mugimeshi.</title>
        <authorList>
            <person name="Wang C.M."/>
            <person name="Zheng Y."/>
            <person name="Sakai Y."/>
            <person name="Toyoda A."/>
            <person name="Minakuchi Y."/>
            <person name="Abe K."/>
            <person name="Yokota A."/>
            <person name="Yabe S."/>
        </authorList>
    </citation>
    <scope>NUCLEOTIDE SEQUENCE [LARGE SCALE GENOMIC DNA]</scope>
    <source>
        <strain evidence="5">S-27</strain>
    </source>
</reference>
<accession>A0A401ZAF0</accession>
<evidence type="ECO:0000256" key="1">
    <source>
        <dbReference type="ARBA" id="ARBA00022741"/>
    </source>
</evidence>
<dbReference type="Proteomes" id="UP000287224">
    <property type="component" value="Unassembled WGS sequence"/>
</dbReference>
<dbReference type="SMART" id="SM00382">
    <property type="entry name" value="AAA"/>
    <property type="match status" value="2"/>
</dbReference>
<name>A0A401ZAF0_9CHLR</name>
<dbReference type="GO" id="GO:0016887">
    <property type="term" value="F:ATP hydrolysis activity"/>
    <property type="evidence" value="ECO:0007669"/>
    <property type="project" value="InterPro"/>
</dbReference>
<dbReference type="RefSeq" id="WP_126595041.1">
    <property type="nucleotide sequence ID" value="NZ_BIFQ01000001.1"/>
</dbReference>
<sequence length="547" mass="62016">MLLVQFSRVSKDYAGNAVFDQLDLEVLTGERIGLVGENGCGKSTLLRLMAGLDTPTEGTISRKRRLTIGHLSQEIDPRQHAKTIFEVVLEVSDEFADHMAYQQRLEQQMADPAVCADPDALEKVLEAYGKAQERFEALGGYMVEHKAKAVLSGLGFKDSDYAQLVGTLSGGEKKLVNLARILVQTPDLLLLDEPDNHLDMQVKRWLEAYIQDYPGAVVIISHDRHLLDRTVNKIFQLEDGAIDVYIGNYTAYVKERQLRLQQRYEYYLTQQDEIKRLEASLVQLREWAKMNDKFAGRMHNMEKRIARIKEDLAEKPVLVRNKMKVKLDPERSSKKVLEVKNLELSVAGQLLCKPFDLTIMHGERVGIVGENGSGKSTLVKTLLGLLPVQQGEVRIGPSIIPGYYSQEQETLPFNSTPIEFVTRLKNMSEGQAIALLHRLLFSYRDMHNTIANLSGGEKSRLQIARLMLTEANFLLLDEPTNNLDIPSVEVLEAALQQFDGTLLMISHDRYFLDKLATRIIAIESDQTLRVYPGNFSYYSEKQQYAWI</sequence>
<dbReference type="InterPro" id="IPR003439">
    <property type="entry name" value="ABC_transporter-like_ATP-bd"/>
</dbReference>
<dbReference type="PROSITE" id="PS00211">
    <property type="entry name" value="ABC_TRANSPORTER_1"/>
    <property type="match status" value="2"/>
</dbReference>
<dbReference type="InterPro" id="IPR017871">
    <property type="entry name" value="ABC_transporter-like_CS"/>
</dbReference>
<comment type="caution">
    <text evidence="4">The sequence shown here is derived from an EMBL/GenBank/DDBJ whole genome shotgun (WGS) entry which is preliminary data.</text>
</comment>
<evidence type="ECO:0000313" key="5">
    <source>
        <dbReference type="Proteomes" id="UP000287224"/>
    </source>
</evidence>
<proteinExistence type="predicted"/>
<dbReference type="InterPro" id="IPR027417">
    <property type="entry name" value="P-loop_NTPase"/>
</dbReference>
<evidence type="ECO:0000259" key="3">
    <source>
        <dbReference type="PROSITE" id="PS50893"/>
    </source>
</evidence>
<dbReference type="PROSITE" id="PS50893">
    <property type="entry name" value="ABC_TRANSPORTER_2"/>
    <property type="match status" value="2"/>
</dbReference>